<gene>
    <name evidence="10" type="primary">lpxH</name>
    <name evidence="12" type="ORF">H2072_00915</name>
</gene>
<keyword evidence="3 10" id="KW-0997">Cell inner membrane</keyword>
<feature type="binding site" evidence="10">
    <location>
        <position position="41"/>
    </location>
    <ligand>
        <name>Mn(2+)</name>
        <dbReference type="ChEBI" id="CHEBI:29035"/>
        <label>1</label>
    </ligand>
</feature>
<comment type="pathway">
    <text evidence="10">Glycolipid biosynthesis; lipid IV(A) biosynthesis; lipid IV(A) from (3R)-3-hydroxytetradecanoyl-[acyl-carrier-protein] and UDP-N-acetyl-alpha-D-glucosamine: step 4/6.</text>
</comment>
<dbReference type="UniPathway" id="UPA00359">
    <property type="reaction ID" value="UER00480"/>
</dbReference>
<comment type="caution">
    <text evidence="12">The sequence shown here is derived from an EMBL/GenBank/DDBJ whole genome shotgun (WGS) entry which is preliminary data.</text>
</comment>
<evidence type="ECO:0000256" key="4">
    <source>
        <dbReference type="ARBA" id="ARBA00022556"/>
    </source>
</evidence>
<feature type="binding site" evidence="10">
    <location>
        <position position="164"/>
    </location>
    <ligand>
        <name>substrate</name>
    </ligand>
</feature>
<dbReference type="AlphaFoldDB" id="A0A838XSE8"/>
<comment type="function">
    <text evidence="10">Hydrolyzes the pyrophosphate bond of UDP-2,3-diacylglucosamine to yield 2,3-diacylglucosamine 1-phosphate (lipid X) and UMP by catalyzing the attack of water at the alpha-P atom. Involved in the biosynthesis of lipid A, a phosphorylated glycolipid that anchors the lipopolysaccharide to the outer membrane of the cell.</text>
</comment>
<keyword evidence="4 10" id="KW-0441">Lipid A biosynthesis</keyword>
<keyword evidence="7 10" id="KW-0443">Lipid metabolism</keyword>
<dbReference type="Proteomes" id="UP000551848">
    <property type="component" value="Unassembled WGS sequence"/>
</dbReference>
<comment type="catalytic activity">
    <reaction evidence="10">
        <text>UDP-2-N,3-O-bis[(3R)-3-hydroxytetradecanoyl]-alpha-D-glucosamine + H2O = 2-N,3-O-bis[(3R)-3-hydroxytetradecanoyl]-alpha-D-glucosaminyl 1-phosphate + UMP + 2 H(+)</text>
        <dbReference type="Rhea" id="RHEA:25213"/>
        <dbReference type="ChEBI" id="CHEBI:15377"/>
        <dbReference type="ChEBI" id="CHEBI:15378"/>
        <dbReference type="ChEBI" id="CHEBI:57865"/>
        <dbReference type="ChEBI" id="CHEBI:57957"/>
        <dbReference type="ChEBI" id="CHEBI:78847"/>
        <dbReference type="EC" id="3.6.1.54"/>
    </reaction>
</comment>
<dbReference type="InterPro" id="IPR043461">
    <property type="entry name" value="LpxH-like"/>
</dbReference>
<feature type="binding site" evidence="10">
    <location>
        <position position="41"/>
    </location>
    <ligand>
        <name>Mn(2+)</name>
        <dbReference type="ChEBI" id="CHEBI:29035"/>
        <label>2</label>
    </ligand>
</feature>
<protein>
    <recommendedName>
        <fullName evidence="10">UDP-2,3-diacylglucosamine hydrolase</fullName>
        <ecNumber evidence="10">3.6.1.54</ecNumber>
    </recommendedName>
    <alternativeName>
        <fullName evidence="10">UDP-2,3-diacylglucosamine diphosphatase</fullName>
    </alternativeName>
</protein>
<feature type="binding site" evidence="10">
    <location>
        <position position="8"/>
    </location>
    <ligand>
        <name>Mn(2+)</name>
        <dbReference type="ChEBI" id="CHEBI:29035"/>
        <label>1</label>
    </ligand>
</feature>
<evidence type="ECO:0000313" key="12">
    <source>
        <dbReference type="EMBL" id="MBA4692288.1"/>
    </source>
</evidence>
<evidence type="ECO:0000256" key="1">
    <source>
        <dbReference type="ARBA" id="ARBA00022475"/>
    </source>
</evidence>
<keyword evidence="2 10" id="KW-0444">Lipid biosynthesis</keyword>
<dbReference type="GO" id="GO:0019897">
    <property type="term" value="C:extrinsic component of plasma membrane"/>
    <property type="evidence" value="ECO:0007669"/>
    <property type="project" value="UniProtKB-UniRule"/>
</dbReference>
<feature type="binding site" evidence="10">
    <location>
        <position position="122"/>
    </location>
    <ligand>
        <name>substrate</name>
    </ligand>
</feature>
<feature type="binding site" evidence="10">
    <location>
        <position position="10"/>
    </location>
    <ligand>
        <name>Mn(2+)</name>
        <dbReference type="ChEBI" id="CHEBI:29035"/>
        <label>1</label>
    </ligand>
</feature>
<evidence type="ECO:0000256" key="2">
    <source>
        <dbReference type="ARBA" id="ARBA00022516"/>
    </source>
</evidence>
<name>A0A838XSE8_9GAMM</name>
<evidence type="ECO:0000256" key="10">
    <source>
        <dbReference type="HAMAP-Rule" id="MF_00575"/>
    </source>
</evidence>
<dbReference type="GO" id="GO:0008758">
    <property type="term" value="F:UDP-2,3-diacylglucosamine hydrolase activity"/>
    <property type="evidence" value="ECO:0007669"/>
    <property type="project" value="UniProtKB-UniRule"/>
</dbReference>
<evidence type="ECO:0000256" key="7">
    <source>
        <dbReference type="ARBA" id="ARBA00023098"/>
    </source>
</evidence>
<dbReference type="InterPro" id="IPR010138">
    <property type="entry name" value="UDP-diacylglucosamine_Hdrlase"/>
</dbReference>
<accession>A0A838XSE8</accession>
<organism evidence="12 13">
    <name type="scientific">SAR86 cluster bacterium</name>
    <dbReference type="NCBI Taxonomy" id="2030880"/>
    <lineage>
        <taxon>Bacteria</taxon>
        <taxon>Pseudomonadati</taxon>
        <taxon>Pseudomonadota</taxon>
        <taxon>Gammaproteobacteria</taxon>
        <taxon>SAR86 cluster</taxon>
    </lineage>
</organism>
<keyword evidence="9 10" id="KW-0464">Manganese</keyword>
<dbReference type="InterPro" id="IPR004843">
    <property type="entry name" value="Calcineurin-like_PHP"/>
</dbReference>
<evidence type="ECO:0000313" key="13">
    <source>
        <dbReference type="Proteomes" id="UP000551848"/>
    </source>
</evidence>
<feature type="binding site" evidence="10">
    <location>
        <position position="79"/>
    </location>
    <ligand>
        <name>Mn(2+)</name>
        <dbReference type="ChEBI" id="CHEBI:29035"/>
        <label>2</label>
    </ligand>
</feature>
<evidence type="ECO:0000256" key="3">
    <source>
        <dbReference type="ARBA" id="ARBA00022519"/>
    </source>
</evidence>
<feature type="binding site" evidence="10">
    <location>
        <position position="160"/>
    </location>
    <ligand>
        <name>substrate</name>
    </ligand>
</feature>
<keyword evidence="5 10" id="KW-0479">Metal-binding</keyword>
<reference evidence="12 13" key="1">
    <citation type="submission" date="2020-06" db="EMBL/GenBank/DDBJ databases">
        <title>Dysbiosis in marine aquaculture revealed through microbiome analysis: reverse ecology for environmental sustainability.</title>
        <authorList>
            <person name="Haro-Moreno J.M."/>
            <person name="Coutinho F.H."/>
            <person name="Zaragoza-Solas A."/>
            <person name="Picazo A."/>
            <person name="Almagro-Moreno S."/>
            <person name="Lopez-Perez M."/>
        </authorList>
    </citation>
    <scope>NUCLEOTIDE SEQUENCE [LARGE SCALE GENOMIC DNA]</scope>
    <source>
        <strain evidence="12">MCMED-G41</strain>
    </source>
</reference>
<keyword evidence="1 10" id="KW-1003">Cell membrane</keyword>
<dbReference type="CDD" id="cd07398">
    <property type="entry name" value="MPP_YbbF-LpxH"/>
    <property type="match status" value="1"/>
</dbReference>
<comment type="similarity">
    <text evidence="10">Belongs to the LpxH family.</text>
</comment>
<dbReference type="EC" id="3.6.1.54" evidence="10"/>
<evidence type="ECO:0000256" key="9">
    <source>
        <dbReference type="ARBA" id="ARBA00023211"/>
    </source>
</evidence>
<proteinExistence type="inferred from homology"/>
<dbReference type="NCBIfam" id="TIGR01854">
    <property type="entry name" value="lipid_A_lpxH"/>
    <property type="match status" value="1"/>
</dbReference>
<comment type="subcellular location">
    <subcellularLocation>
        <location evidence="10">Cell inner membrane</location>
        <topology evidence="10">Peripheral membrane protein</topology>
        <orientation evidence="10">Cytoplasmic side</orientation>
    </subcellularLocation>
</comment>
<dbReference type="GO" id="GO:0005737">
    <property type="term" value="C:cytoplasm"/>
    <property type="evidence" value="ECO:0007669"/>
    <property type="project" value="InterPro"/>
</dbReference>
<dbReference type="EMBL" id="JACETL010000004">
    <property type="protein sequence ID" value="MBA4692288.1"/>
    <property type="molecule type" value="Genomic_DNA"/>
</dbReference>
<evidence type="ECO:0000256" key="5">
    <source>
        <dbReference type="ARBA" id="ARBA00022723"/>
    </source>
</evidence>
<feature type="binding site" evidence="10">
    <location>
        <position position="195"/>
    </location>
    <ligand>
        <name>substrate</name>
    </ligand>
</feature>
<dbReference type="GO" id="GO:0009245">
    <property type="term" value="P:lipid A biosynthetic process"/>
    <property type="evidence" value="ECO:0007669"/>
    <property type="project" value="UniProtKB-UniRule"/>
</dbReference>
<dbReference type="PANTHER" id="PTHR34990">
    <property type="entry name" value="UDP-2,3-DIACYLGLUCOSAMINE HYDROLASE-RELATED"/>
    <property type="match status" value="1"/>
</dbReference>
<dbReference type="PANTHER" id="PTHR34990:SF1">
    <property type="entry name" value="UDP-2,3-DIACYLGLUCOSAMINE HYDROLASE"/>
    <property type="match status" value="1"/>
</dbReference>
<keyword evidence="8 10" id="KW-0472">Membrane</keyword>
<dbReference type="NCBIfam" id="NF003743">
    <property type="entry name" value="PRK05340.1"/>
    <property type="match status" value="1"/>
</dbReference>
<feature type="binding site" evidence="10">
    <location>
        <position position="195"/>
    </location>
    <ligand>
        <name>Mn(2+)</name>
        <dbReference type="ChEBI" id="CHEBI:29035"/>
        <label>2</label>
    </ligand>
</feature>
<keyword evidence="6 10" id="KW-0378">Hydrolase</keyword>
<feature type="binding site" evidence="10">
    <location>
        <position position="114"/>
    </location>
    <ligand>
        <name>Mn(2+)</name>
        <dbReference type="ChEBI" id="CHEBI:29035"/>
        <label>2</label>
    </ligand>
</feature>
<feature type="binding site" evidence="10">
    <location>
        <begin position="79"/>
        <end position="80"/>
    </location>
    <ligand>
        <name>substrate</name>
    </ligand>
</feature>
<evidence type="ECO:0000256" key="8">
    <source>
        <dbReference type="ARBA" id="ARBA00023136"/>
    </source>
</evidence>
<dbReference type="Pfam" id="PF00149">
    <property type="entry name" value="Metallophos"/>
    <property type="match status" value="1"/>
</dbReference>
<feature type="binding site" evidence="10">
    <location>
        <position position="167"/>
    </location>
    <ligand>
        <name>substrate</name>
    </ligand>
</feature>
<evidence type="ECO:0000259" key="11">
    <source>
        <dbReference type="Pfam" id="PF00149"/>
    </source>
</evidence>
<sequence>MKLGFISDLHLSENMPSVTEGFFNFLDNAAQELSHLYILGDLFEAWIGDDDNSELAINVMQNINHSTRNGLEVFFIHGNRDFLCGQNFAKKSNLKLLPDPFFMNFYDLKIALSHGDDFCTNDLKYIEFKKEVRSSEWQEKFLEKSLNERLKIASNMRDVSQADNKNKDKSIMDVTPKAIDQFFAEHRIDLLIHGHTHRPKTHHTGAGTRIVLGDWYKTGWCLFLDDQQQDLTEFKL</sequence>
<dbReference type="HAMAP" id="MF_00575">
    <property type="entry name" value="LpxH"/>
    <property type="match status" value="1"/>
</dbReference>
<evidence type="ECO:0000256" key="6">
    <source>
        <dbReference type="ARBA" id="ARBA00022801"/>
    </source>
</evidence>
<dbReference type="GO" id="GO:0030145">
    <property type="term" value="F:manganese ion binding"/>
    <property type="evidence" value="ECO:0007669"/>
    <property type="project" value="UniProtKB-UniRule"/>
</dbReference>
<feature type="domain" description="Calcineurin-like phosphoesterase" evidence="11">
    <location>
        <begin position="1"/>
        <end position="199"/>
    </location>
</feature>
<dbReference type="Gene3D" id="3.60.21.10">
    <property type="match status" value="1"/>
</dbReference>
<dbReference type="InterPro" id="IPR029052">
    <property type="entry name" value="Metallo-depent_PP-like"/>
</dbReference>
<comment type="cofactor">
    <cofactor evidence="10">
        <name>Mn(2+)</name>
        <dbReference type="ChEBI" id="CHEBI:29035"/>
    </cofactor>
    <text evidence="10">Binds 2 Mn(2+) ions per subunit in a binuclear metal center.</text>
</comment>
<dbReference type="SUPFAM" id="SSF56300">
    <property type="entry name" value="Metallo-dependent phosphatases"/>
    <property type="match status" value="1"/>
</dbReference>
<feature type="binding site" evidence="10">
    <location>
        <position position="197"/>
    </location>
    <ligand>
        <name>Mn(2+)</name>
        <dbReference type="ChEBI" id="CHEBI:29035"/>
        <label>1</label>
    </ligand>
</feature>